<evidence type="ECO:0000313" key="1">
    <source>
        <dbReference type="EMBL" id="KAF2710063.1"/>
    </source>
</evidence>
<proteinExistence type="predicted"/>
<sequence>MDPSTPQDTPFVPTIVKEEKPLDTEPTVVKEEKPLHTEKVLNGNLLANLLRNAYYFRFQNQDGSHQSLEMHRMWTFMSSVDCIIPNLLRKDNPFMLKLSNGGLSLKRCLCNFLVSIGVGCKGSPEYARYARHSVLESMDTDGFYFSLAKFMLSKKIEKNWTDYRPGPEDIRIIWDYLRALVILSEASEERAAWLRSCWELQVPKLNPRIPKPRMNTLKQPCNDILSRCRRPKGGSNGDNWQT</sequence>
<gene>
    <name evidence="1" type="ORF">K504DRAFT_466493</name>
</gene>
<organism evidence="1 2">
    <name type="scientific">Pleomassaria siparia CBS 279.74</name>
    <dbReference type="NCBI Taxonomy" id="1314801"/>
    <lineage>
        <taxon>Eukaryota</taxon>
        <taxon>Fungi</taxon>
        <taxon>Dikarya</taxon>
        <taxon>Ascomycota</taxon>
        <taxon>Pezizomycotina</taxon>
        <taxon>Dothideomycetes</taxon>
        <taxon>Pleosporomycetidae</taxon>
        <taxon>Pleosporales</taxon>
        <taxon>Pleomassariaceae</taxon>
        <taxon>Pleomassaria</taxon>
    </lineage>
</organism>
<dbReference type="Proteomes" id="UP000799428">
    <property type="component" value="Unassembled WGS sequence"/>
</dbReference>
<evidence type="ECO:0000313" key="2">
    <source>
        <dbReference type="Proteomes" id="UP000799428"/>
    </source>
</evidence>
<accession>A0A6G1KBQ1</accession>
<reference evidence="1" key="1">
    <citation type="journal article" date="2020" name="Stud. Mycol.">
        <title>101 Dothideomycetes genomes: a test case for predicting lifestyles and emergence of pathogens.</title>
        <authorList>
            <person name="Haridas S."/>
            <person name="Albert R."/>
            <person name="Binder M."/>
            <person name="Bloem J."/>
            <person name="Labutti K."/>
            <person name="Salamov A."/>
            <person name="Andreopoulos B."/>
            <person name="Baker S."/>
            <person name="Barry K."/>
            <person name="Bills G."/>
            <person name="Bluhm B."/>
            <person name="Cannon C."/>
            <person name="Castanera R."/>
            <person name="Culley D."/>
            <person name="Daum C."/>
            <person name="Ezra D."/>
            <person name="Gonzalez J."/>
            <person name="Henrissat B."/>
            <person name="Kuo A."/>
            <person name="Liang C."/>
            <person name="Lipzen A."/>
            <person name="Lutzoni F."/>
            <person name="Magnuson J."/>
            <person name="Mondo S."/>
            <person name="Nolan M."/>
            <person name="Ohm R."/>
            <person name="Pangilinan J."/>
            <person name="Park H.-J."/>
            <person name="Ramirez L."/>
            <person name="Alfaro M."/>
            <person name="Sun H."/>
            <person name="Tritt A."/>
            <person name="Yoshinaga Y."/>
            <person name="Zwiers L.-H."/>
            <person name="Turgeon B."/>
            <person name="Goodwin S."/>
            <person name="Spatafora J."/>
            <person name="Crous P."/>
            <person name="Grigoriev I."/>
        </authorList>
    </citation>
    <scope>NUCLEOTIDE SEQUENCE</scope>
    <source>
        <strain evidence="1">CBS 279.74</strain>
    </source>
</reference>
<name>A0A6G1KBQ1_9PLEO</name>
<dbReference type="EMBL" id="MU005769">
    <property type="protein sequence ID" value="KAF2710063.1"/>
    <property type="molecule type" value="Genomic_DNA"/>
</dbReference>
<protein>
    <submittedName>
        <fullName evidence="1">Uncharacterized protein</fullName>
    </submittedName>
</protein>
<keyword evidence="2" id="KW-1185">Reference proteome</keyword>
<dbReference type="AlphaFoldDB" id="A0A6G1KBQ1"/>